<organism evidence="1 2">
    <name type="scientific">Caerostris darwini</name>
    <dbReference type="NCBI Taxonomy" id="1538125"/>
    <lineage>
        <taxon>Eukaryota</taxon>
        <taxon>Metazoa</taxon>
        <taxon>Ecdysozoa</taxon>
        <taxon>Arthropoda</taxon>
        <taxon>Chelicerata</taxon>
        <taxon>Arachnida</taxon>
        <taxon>Araneae</taxon>
        <taxon>Araneomorphae</taxon>
        <taxon>Entelegynae</taxon>
        <taxon>Araneoidea</taxon>
        <taxon>Araneidae</taxon>
        <taxon>Caerostris</taxon>
    </lineage>
</organism>
<dbReference type="Proteomes" id="UP001054837">
    <property type="component" value="Unassembled WGS sequence"/>
</dbReference>
<dbReference type="AlphaFoldDB" id="A0AAV4STJ4"/>
<gene>
    <name evidence="1" type="ORF">CDAR_27771</name>
</gene>
<name>A0AAV4STJ4_9ARAC</name>
<protein>
    <submittedName>
        <fullName evidence="1">Uncharacterized protein</fullName>
    </submittedName>
</protein>
<proteinExistence type="predicted"/>
<keyword evidence="2" id="KW-1185">Reference proteome</keyword>
<accession>A0AAV4STJ4</accession>
<sequence length="100" mass="11427">MPQIENTIHFESVAKHYSYLHNNSTHNISHLSNCTSNHITRRHLSLLTMPHSVVLFPQPHLHARSISRHPPPPHCSQHQIPRSETRNFAVVSVFSLADSL</sequence>
<dbReference type="EMBL" id="BPLQ01008198">
    <property type="protein sequence ID" value="GIY35762.1"/>
    <property type="molecule type" value="Genomic_DNA"/>
</dbReference>
<comment type="caution">
    <text evidence="1">The sequence shown here is derived from an EMBL/GenBank/DDBJ whole genome shotgun (WGS) entry which is preliminary data.</text>
</comment>
<evidence type="ECO:0000313" key="2">
    <source>
        <dbReference type="Proteomes" id="UP001054837"/>
    </source>
</evidence>
<evidence type="ECO:0000313" key="1">
    <source>
        <dbReference type="EMBL" id="GIY35762.1"/>
    </source>
</evidence>
<reference evidence="1 2" key="1">
    <citation type="submission" date="2021-06" db="EMBL/GenBank/DDBJ databases">
        <title>Caerostris darwini draft genome.</title>
        <authorList>
            <person name="Kono N."/>
            <person name="Arakawa K."/>
        </authorList>
    </citation>
    <scope>NUCLEOTIDE SEQUENCE [LARGE SCALE GENOMIC DNA]</scope>
</reference>